<accession>A0AAE1NNE7</accession>
<proteinExistence type="predicted"/>
<name>A0AAE1NNE7_9EUCA</name>
<reference evidence="1" key="1">
    <citation type="submission" date="2023-11" db="EMBL/GenBank/DDBJ databases">
        <title>Genome assemblies of two species of porcelain crab, Petrolisthes cinctipes and Petrolisthes manimaculis (Anomura: Porcellanidae).</title>
        <authorList>
            <person name="Angst P."/>
        </authorList>
    </citation>
    <scope>NUCLEOTIDE SEQUENCE</scope>
    <source>
        <strain evidence="1">PB745_02</strain>
        <tissue evidence="1">Gill</tissue>
    </source>
</reference>
<comment type="caution">
    <text evidence="1">The sequence shown here is derived from an EMBL/GenBank/DDBJ whole genome shotgun (WGS) entry which is preliminary data.</text>
</comment>
<dbReference type="Proteomes" id="UP001292094">
    <property type="component" value="Unassembled WGS sequence"/>
</dbReference>
<evidence type="ECO:0000313" key="1">
    <source>
        <dbReference type="EMBL" id="KAK4292330.1"/>
    </source>
</evidence>
<evidence type="ECO:0000313" key="2">
    <source>
        <dbReference type="Proteomes" id="UP001292094"/>
    </source>
</evidence>
<protein>
    <submittedName>
        <fullName evidence="1">Uncharacterized protein</fullName>
    </submittedName>
</protein>
<keyword evidence="2" id="KW-1185">Reference proteome</keyword>
<dbReference type="AlphaFoldDB" id="A0AAE1NNE7"/>
<organism evidence="1 2">
    <name type="scientific">Petrolisthes manimaculis</name>
    <dbReference type="NCBI Taxonomy" id="1843537"/>
    <lineage>
        <taxon>Eukaryota</taxon>
        <taxon>Metazoa</taxon>
        <taxon>Ecdysozoa</taxon>
        <taxon>Arthropoda</taxon>
        <taxon>Crustacea</taxon>
        <taxon>Multicrustacea</taxon>
        <taxon>Malacostraca</taxon>
        <taxon>Eumalacostraca</taxon>
        <taxon>Eucarida</taxon>
        <taxon>Decapoda</taxon>
        <taxon>Pleocyemata</taxon>
        <taxon>Anomura</taxon>
        <taxon>Galatheoidea</taxon>
        <taxon>Porcellanidae</taxon>
        <taxon>Petrolisthes</taxon>
    </lineage>
</organism>
<gene>
    <name evidence="1" type="ORF">Pmani_034899</name>
</gene>
<sequence length="77" mass="8634">MKINEAHINKNTILPRLYAKNTNCDRIRKVDPVAETKREDTACVECKRKRVRTNSQELLENLVDVNVPNGDGVGGGN</sequence>
<dbReference type="EMBL" id="JAWZYT010004867">
    <property type="protein sequence ID" value="KAK4292330.1"/>
    <property type="molecule type" value="Genomic_DNA"/>
</dbReference>